<evidence type="ECO:0000256" key="1">
    <source>
        <dbReference type="ARBA" id="ARBA00022679"/>
    </source>
</evidence>
<dbReference type="EMBL" id="GL378395">
    <property type="protein sequence ID" value="EFJ41428.1"/>
    <property type="molecule type" value="Genomic_DNA"/>
</dbReference>
<reference evidence="4 5" key="1">
    <citation type="journal article" date="2010" name="Science">
        <title>Genomic analysis of organismal complexity in the multicellular green alga Volvox carteri.</title>
        <authorList>
            <person name="Prochnik S.E."/>
            <person name="Umen J."/>
            <person name="Nedelcu A.M."/>
            <person name="Hallmann A."/>
            <person name="Miller S.M."/>
            <person name="Nishii I."/>
            <person name="Ferris P."/>
            <person name="Kuo A."/>
            <person name="Mitros T."/>
            <person name="Fritz-Laylin L.K."/>
            <person name="Hellsten U."/>
            <person name="Chapman J."/>
            <person name="Simakov O."/>
            <person name="Rensing S.A."/>
            <person name="Terry A."/>
            <person name="Pangilinan J."/>
            <person name="Kapitonov V."/>
            <person name="Jurka J."/>
            <person name="Salamov A."/>
            <person name="Shapiro H."/>
            <person name="Schmutz J."/>
            <person name="Grimwood J."/>
            <person name="Lindquist E."/>
            <person name="Lucas S."/>
            <person name="Grigoriev I.V."/>
            <person name="Schmitt R."/>
            <person name="Kirk D."/>
            <person name="Rokhsar D.S."/>
        </authorList>
    </citation>
    <scope>NUCLEOTIDE SEQUENCE [LARGE SCALE GENOMIC DNA]</scope>
    <source>
        <strain evidence="5">f. Nagariensis / Eve</strain>
    </source>
</reference>
<proteinExistence type="predicted"/>
<dbReference type="RefSeq" id="XP_002957534.1">
    <property type="nucleotide sequence ID" value="XM_002957488.1"/>
</dbReference>
<keyword evidence="1" id="KW-0808">Transferase</keyword>
<dbReference type="InterPro" id="IPR000608">
    <property type="entry name" value="UBC"/>
</dbReference>
<dbReference type="Gene3D" id="3.10.110.10">
    <property type="entry name" value="Ubiquitin Conjugating Enzyme"/>
    <property type="match status" value="1"/>
</dbReference>
<dbReference type="SUPFAM" id="SSF54495">
    <property type="entry name" value="UBC-like"/>
    <property type="match status" value="1"/>
</dbReference>
<dbReference type="PANTHER" id="PTHR46116:SF39">
    <property type="entry name" value="BACULOVIRAL IAP REPEAT-CONTAINING PROTEIN 6"/>
    <property type="match status" value="1"/>
</dbReference>
<evidence type="ECO:0000313" key="5">
    <source>
        <dbReference type="Proteomes" id="UP000001058"/>
    </source>
</evidence>
<evidence type="ECO:0000256" key="2">
    <source>
        <dbReference type="ARBA" id="ARBA00022786"/>
    </source>
</evidence>
<name>D8UFR7_VOLCA</name>
<dbReference type="Proteomes" id="UP000001058">
    <property type="component" value="Unassembled WGS sequence"/>
</dbReference>
<dbReference type="GO" id="GO:0016740">
    <property type="term" value="F:transferase activity"/>
    <property type="evidence" value="ECO:0007669"/>
    <property type="project" value="UniProtKB-KW"/>
</dbReference>
<dbReference type="GeneID" id="9626984"/>
<keyword evidence="5" id="KW-1185">Reference proteome</keyword>
<dbReference type="PROSITE" id="PS50127">
    <property type="entry name" value="UBC_2"/>
    <property type="match status" value="1"/>
</dbReference>
<accession>D8UFR7</accession>
<organism evidence="5">
    <name type="scientific">Volvox carteri f. nagariensis</name>
    <dbReference type="NCBI Taxonomy" id="3068"/>
    <lineage>
        <taxon>Eukaryota</taxon>
        <taxon>Viridiplantae</taxon>
        <taxon>Chlorophyta</taxon>
        <taxon>core chlorophytes</taxon>
        <taxon>Chlorophyceae</taxon>
        <taxon>CS clade</taxon>
        <taxon>Chlamydomonadales</taxon>
        <taxon>Volvocaceae</taxon>
        <taxon>Volvox</taxon>
    </lineage>
</organism>
<gene>
    <name evidence="4" type="ORF">VOLCADRAFT_35628</name>
</gene>
<feature type="domain" description="UBC core" evidence="3">
    <location>
        <begin position="1"/>
        <end position="90"/>
    </location>
</feature>
<dbReference type="PANTHER" id="PTHR46116">
    <property type="entry name" value="(E3-INDEPENDENT) E2 UBIQUITIN-CONJUGATING ENZYME"/>
    <property type="match status" value="1"/>
</dbReference>
<feature type="non-terminal residue" evidence="4">
    <location>
        <position position="1"/>
    </location>
</feature>
<dbReference type="STRING" id="3068.D8UFR7"/>
<protein>
    <recommendedName>
        <fullName evidence="3">UBC core domain-containing protein</fullName>
    </recommendedName>
</protein>
<sequence>RLKRITGEISGLATGLPLDWEAAAFVAVDDNRVDVIRALVFPASDTPYANGAFIFDIYLPPEYPNLPPKVQFLTTGGGRVRFNPNLYEGG</sequence>
<evidence type="ECO:0000259" key="3">
    <source>
        <dbReference type="PROSITE" id="PS50127"/>
    </source>
</evidence>
<dbReference type="InterPro" id="IPR016135">
    <property type="entry name" value="UBQ-conjugating_enzyme/RWD"/>
</dbReference>
<dbReference type="Pfam" id="PF00179">
    <property type="entry name" value="UQ_con"/>
    <property type="match status" value="1"/>
</dbReference>
<dbReference type="KEGG" id="vcn:VOLCADRAFT_35628"/>
<dbReference type="eggNOG" id="KOG0895">
    <property type="taxonomic scope" value="Eukaryota"/>
</dbReference>
<dbReference type="OrthoDB" id="47801at2759"/>
<evidence type="ECO:0000313" key="4">
    <source>
        <dbReference type="EMBL" id="EFJ41428.1"/>
    </source>
</evidence>
<feature type="non-terminal residue" evidence="4">
    <location>
        <position position="90"/>
    </location>
</feature>
<dbReference type="AlphaFoldDB" id="D8UFR7"/>
<dbReference type="InParanoid" id="D8UFR7"/>
<keyword evidence="2" id="KW-0833">Ubl conjugation pathway</keyword>